<proteinExistence type="predicted"/>
<dbReference type="Gene3D" id="2.60.20.10">
    <property type="entry name" value="Crystallins"/>
    <property type="match status" value="1"/>
</dbReference>
<evidence type="ECO:0000313" key="3">
    <source>
        <dbReference type="Proteomes" id="UP001597183"/>
    </source>
</evidence>
<protein>
    <submittedName>
        <fullName evidence="2">Peptidase inhibitor family I36 protein</fullName>
    </submittedName>
</protein>
<dbReference type="RefSeq" id="WP_317796148.1">
    <property type="nucleotide sequence ID" value="NZ_AP028461.1"/>
</dbReference>
<evidence type="ECO:0000313" key="2">
    <source>
        <dbReference type="EMBL" id="MFD1372421.1"/>
    </source>
</evidence>
<organism evidence="2 3">
    <name type="scientific">Actinoplanes sichuanensis</name>
    <dbReference type="NCBI Taxonomy" id="512349"/>
    <lineage>
        <taxon>Bacteria</taxon>
        <taxon>Bacillati</taxon>
        <taxon>Actinomycetota</taxon>
        <taxon>Actinomycetes</taxon>
        <taxon>Micromonosporales</taxon>
        <taxon>Micromonosporaceae</taxon>
        <taxon>Actinoplanes</taxon>
    </lineage>
</organism>
<dbReference type="Proteomes" id="UP001597183">
    <property type="component" value="Unassembled WGS sequence"/>
</dbReference>
<keyword evidence="3" id="KW-1185">Reference proteome</keyword>
<sequence length="143" mass="15265">MNFSSRRFATTGMAIAAVTGSLLAISPPASAAYACPARQVCFFQDYQQQGSPATLSGLVEGAGGVSVFGDHKFHNGVNLNDQASSVHNNTGLWLRVYENNGYGGRSQLISPYGKANFGGDVRNDKASSARFEEPCRPNEPWCV</sequence>
<dbReference type="PROSITE" id="PS51257">
    <property type="entry name" value="PROKAR_LIPOPROTEIN"/>
    <property type="match status" value="1"/>
</dbReference>
<feature type="chain" id="PRO_5045890283" evidence="1">
    <location>
        <begin position="32"/>
        <end position="143"/>
    </location>
</feature>
<accession>A0ABW4AP63</accession>
<keyword evidence="1" id="KW-0732">Signal</keyword>
<dbReference type="Pfam" id="PF03995">
    <property type="entry name" value="Inhibitor_I36"/>
    <property type="match status" value="1"/>
</dbReference>
<name>A0ABW4AP63_9ACTN</name>
<reference evidence="3" key="1">
    <citation type="journal article" date="2019" name="Int. J. Syst. Evol. Microbiol.">
        <title>The Global Catalogue of Microorganisms (GCM) 10K type strain sequencing project: providing services to taxonomists for standard genome sequencing and annotation.</title>
        <authorList>
            <consortium name="The Broad Institute Genomics Platform"/>
            <consortium name="The Broad Institute Genome Sequencing Center for Infectious Disease"/>
            <person name="Wu L."/>
            <person name="Ma J."/>
        </authorList>
    </citation>
    <scope>NUCLEOTIDE SEQUENCE [LARGE SCALE GENOMIC DNA]</scope>
    <source>
        <strain evidence="3">CCM 7526</strain>
    </source>
</reference>
<feature type="signal peptide" evidence="1">
    <location>
        <begin position="1"/>
        <end position="31"/>
    </location>
</feature>
<evidence type="ECO:0000256" key="1">
    <source>
        <dbReference type="SAM" id="SignalP"/>
    </source>
</evidence>
<gene>
    <name evidence="2" type="ORF">ACFQ5G_44455</name>
</gene>
<comment type="caution">
    <text evidence="2">The sequence shown here is derived from an EMBL/GenBank/DDBJ whole genome shotgun (WGS) entry which is preliminary data.</text>
</comment>
<dbReference type="EMBL" id="JBHTMK010000055">
    <property type="protein sequence ID" value="MFD1372421.1"/>
    <property type="molecule type" value="Genomic_DNA"/>
</dbReference>